<evidence type="ECO:0000256" key="4">
    <source>
        <dbReference type="ARBA" id="ARBA00022989"/>
    </source>
</evidence>
<dbReference type="PANTHER" id="PTHR31102">
    <property type="match status" value="1"/>
</dbReference>
<feature type="transmembrane region" description="Helical" evidence="6">
    <location>
        <begin position="249"/>
        <end position="265"/>
    </location>
</feature>
<accession>A0A8S1C1K0</accession>
<keyword evidence="3 6" id="KW-0812">Transmembrane</keyword>
<dbReference type="InterPro" id="IPR051843">
    <property type="entry name" value="CPA1_transporter"/>
</dbReference>
<feature type="transmembrane region" description="Helical" evidence="6">
    <location>
        <begin position="89"/>
        <end position="107"/>
    </location>
</feature>
<feature type="transmembrane region" description="Helical" evidence="6">
    <location>
        <begin position="32"/>
        <end position="51"/>
    </location>
</feature>
<feature type="transmembrane region" description="Helical" evidence="6">
    <location>
        <begin position="410"/>
        <end position="430"/>
    </location>
</feature>
<feature type="transmembrane region" description="Helical" evidence="6">
    <location>
        <begin position="58"/>
        <end position="77"/>
    </location>
</feature>
<evidence type="ECO:0000313" key="8">
    <source>
        <dbReference type="EMBL" id="CAB3359964.1"/>
    </source>
</evidence>
<feature type="transmembrane region" description="Helical" evidence="6">
    <location>
        <begin position="369"/>
        <end position="390"/>
    </location>
</feature>
<comment type="caution">
    <text evidence="8">The sequence shown here is derived from an EMBL/GenBank/DDBJ whole genome shotgun (WGS) entry which is preliminary data.</text>
</comment>
<keyword evidence="5 6" id="KW-0472">Membrane</keyword>
<dbReference type="InterPro" id="IPR006153">
    <property type="entry name" value="Cation/H_exchanger_TM"/>
</dbReference>
<evidence type="ECO:0000256" key="5">
    <source>
        <dbReference type="ARBA" id="ARBA00023136"/>
    </source>
</evidence>
<dbReference type="GO" id="GO:0015297">
    <property type="term" value="F:antiporter activity"/>
    <property type="evidence" value="ECO:0007669"/>
    <property type="project" value="InterPro"/>
</dbReference>
<feature type="transmembrane region" description="Helical" evidence="6">
    <location>
        <begin position="336"/>
        <end position="357"/>
    </location>
</feature>
<feature type="domain" description="Cation/H+ exchanger transmembrane" evidence="7">
    <location>
        <begin position="40"/>
        <end position="428"/>
    </location>
</feature>
<evidence type="ECO:0000256" key="2">
    <source>
        <dbReference type="ARBA" id="ARBA00007367"/>
    </source>
</evidence>
<feature type="transmembrane region" description="Helical" evidence="6">
    <location>
        <begin position="271"/>
        <end position="291"/>
    </location>
</feature>
<proteinExistence type="inferred from homology"/>
<feature type="transmembrane region" description="Helical" evidence="6">
    <location>
        <begin position="141"/>
        <end position="166"/>
    </location>
</feature>
<feature type="transmembrane region" description="Helical" evidence="6">
    <location>
        <begin position="216"/>
        <end position="237"/>
    </location>
</feature>
<sequence length="444" mass="46961">MTLCLAIAATLLTFGALISLLGNAAVPPDGGIFQLVMLTFVALAFGFLASLCKLPPLLGMLIAGIMLKNVGAFNLEGTYLDAVSTLRKLAMVVILIKAGLGLDPLALKRLSCTVLRLAFCPCLVEAVTVMCAANLLLRMPWLWGILLGCVLGAVSPAVVVPSLLGLKEQGYGEDKGIATLVIAASSLDDIAAISLFGIFLGLIFTDQGGNLTMLILQGPIEIFIGIAFGLCYGLLIVYVPHREESNVKIWRILLLLGGGILSVLGSERIGFGGAGPLGLIVAAFVASSGWFSNPNNANITKTVEGFFSTAWVIFQPILFGLIGTEIKFSELETSTLLLGLAVLFFGLCLRVATVWIITVNGILSLKERLFVSIAWFPKATVQALLAPIALDLARETNAPEEMIHLGEQVLTIAVLSILVTAPIGAVAIKFSGPRLLNQMKNEQS</sequence>
<dbReference type="EMBL" id="CADEPI010000002">
    <property type="protein sequence ID" value="CAB3359964.1"/>
    <property type="molecule type" value="Genomic_DNA"/>
</dbReference>
<organism evidence="8 9">
    <name type="scientific">Cloeon dipterum</name>
    <dbReference type="NCBI Taxonomy" id="197152"/>
    <lineage>
        <taxon>Eukaryota</taxon>
        <taxon>Metazoa</taxon>
        <taxon>Ecdysozoa</taxon>
        <taxon>Arthropoda</taxon>
        <taxon>Hexapoda</taxon>
        <taxon>Insecta</taxon>
        <taxon>Pterygota</taxon>
        <taxon>Palaeoptera</taxon>
        <taxon>Ephemeroptera</taxon>
        <taxon>Pisciforma</taxon>
        <taxon>Baetidae</taxon>
        <taxon>Cloeon</taxon>
    </lineage>
</organism>
<keyword evidence="4 6" id="KW-1133">Transmembrane helix</keyword>
<evidence type="ECO:0000259" key="7">
    <source>
        <dbReference type="Pfam" id="PF00999"/>
    </source>
</evidence>
<dbReference type="InterPro" id="IPR038770">
    <property type="entry name" value="Na+/solute_symporter_sf"/>
</dbReference>
<comment type="subcellular location">
    <subcellularLocation>
        <location evidence="1">Membrane</location>
        <topology evidence="1">Multi-pass membrane protein</topology>
    </subcellularLocation>
</comment>
<evidence type="ECO:0000313" key="9">
    <source>
        <dbReference type="Proteomes" id="UP000494165"/>
    </source>
</evidence>
<keyword evidence="9" id="KW-1185">Reference proteome</keyword>
<dbReference type="Gene3D" id="1.20.1530.20">
    <property type="match status" value="1"/>
</dbReference>
<evidence type="ECO:0000256" key="3">
    <source>
        <dbReference type="ARBA" id="ARBA00022692"/>
    </source>
</evidence>
<dbReference type="PANTHER" id="PTHR31102:SF1">
    <property type="entry name" value="CATION_H+ EXCHANGER DOMAIN-CONTAINING PROTEIN"/>
    <property type="match status" value="1"/>
</dbReference>
<evidence type="ECO:0000256" key="1">
    <source>
        <dbReference type="ARBA" id="ARBA00004141"/>
    </source>
</evidence>
<dbReference type="Proteomes" id="UP000494165">
    <property type="component" value="Unassembled WGS sequence"/>
</dbReference>
<comment type="similarity">
    <text evidence="2">Belongs to the monovalent cation:proton antiporter 1 (CPA1) transporter (TC 2.A.36) family.</text>
</comment>
<evidence type="ECO:0000256" key="6">
    <source>
        <dbReference type="SAM" id="Phobius"/>
    </source>
</evidence>
<reference evidence="8 9" key="1">
    <citation type="submission" date="2020-04" db="EMBL/GenBank/DDBJ databases">
        <authorList>
            <person name="Alioto T."/>
            <person name="Alioto T."/>
            <person name="Gomez Garrido J."/>
        </authorList>
    </citation>
    <scope>NUCLEOTIDE SEQUENCE [LARGE SCALE GENOMIC DNA]</scope>
</reference>
<dbReference type="OrthoDB" id="423807at2759"/>
<feature type="transmembrane region" description="Helical" evidence="6">
    <location>
        <begin position="178"/>
        <end position="204"/>
    </location>
</feature>
<protein>
    <recommendedName>
        <fullName evidence="7">Cation/H+ exchanger transmembrane domain-containing protein</fullName>
    </recommendedName>
</protein>
<dbReference type="GO" id="GO:0016020">
    <property type="term" value="C:membrane"/>
    <property type="evidence" value="ECO:0007669"/>
    <property type="project" value="UniProtKB-SubCell"/>
</dbReference>
<feature type="transmembrane region" description="Helical" evidence="6">
    <location>
        <begin position="303"/>
        <end position="324"/>
    </location>
</feature>
<name>A0A8S1C1K0_9INSE</name>
<dbReference type="Pfam" id="PF00999">
    <property type="entry name" value="Na_H_Exchanger"/>
    <property type="match status" value="1"/>
</dbReference>
<dbReference type="GO" id="GO:1902600">
    <property type="term" value="P:proton transmembrane transport"/>
    <property type="evidence" value="ECO:0007669"/>
    <property type="project" value="InterPro"/>
</dbReference>
<gene>
    <name evidence="8" type="ORF">CLODIP_2_CD07976</name>
</gene>
<dbReference type="AlphaFoldDB" id="A0A8S1C1K0"/>
<feature type="transmembrane region" description="Helical" evidence="6">
    <location>
        <begin position="114"/>
        <end position="135"/>
    </location>
</feature>